<dbReference type="EMBL" id="CP040626">
    <property type="protein sequence ID" value="QMW91798.1"/>
    <property type="molecule type" value="Genomic_DNA"/>
</dbReference>
<gene>
    <name evidence="1" type="ORF">FF104_12705</name>
</gene>
<organism evidence="1 2">
    <name type="scientific">Clostridium butyricum</name>
    <dbReference type="NCBI Taxonomy" id="1492"/>
    <lineage>
        <taxon>Bacteria</taxon>
        <taxon>Bacillati</taxon>
        <taxon>Bacillota</taxon>
        <taxon>Clostridia</taxon>
        <taxon>Eubacteriales</taxon>
        <taxon>Clostridiaceae</taxon>
        <taxon>Clostridium</taxon>
    </lineage>
</organism>
<accession>A0AAP9UEW7</accession>
<proteinExistence type="predicted"/>
<dbReference type="Proteomes" id="UP000515243">
    <property type="component" value="Chromosome 1"/>
</dbReference>
<name>A0AAP9UEW7_CLOBU</name>
<dbReference type="AlphaFoldDB" id="A0AAP9UEW7"/>
<reference evidence="1 2" key="1">
    <citation type="submission" date="2019-05" db="EMBL/GenBank/DDBJ databases">
        <authorList>
            <person name="Schori C."/>
            <person name="Ahrens C."/>
        </authorList>
    </citation>
    <scope>NUCLEOTIDE SEQUENCE [LARGE SCALE GENOMIC DNA]</scope>
    <source>
        <strain evidence="1 2">DSM 10702</strain>
    </source>
</reference>
<dbReference type="RefSeq" id="WP_035762769.1">
    <property type="nucleotide sequence ID" value="NZ_AP019716.1"/>
</dbReference>
<protein>
    <submittedName>
        <fullName evidence="1">Uncharacterized protein</fullName>
    </submittedName>
</protein>
<evidence type="ECO:0000313" key="2">
    <source>
        <dbReference type="Proteomes" id="UP000515243"/>
    </source>
</evidence>
<dbReference type="GeneID" id="92945038"/>
<evidence type="ECO:0000313" key="1">
    <source>
        <dbReference type="EMBL" id="QMW91798.1"/>
    </source>
</evidence>
<sequence>MARGNSKLYKIKEEHIKVIPKISNCYVEQAFFEGYMFVKEENVKDKINIITTTCSQKSFQIDLVNADVVTKQGVVNYRF</sequence>